<accession>A0ABC9W8P2</accession>
<keyword evidence="2" id="KW-0677">Repeat</keyword>
<dbReference type="SUPFAM" id="SSF75399">
    <property type="entry name" value="Plakin repeat"/>
    <property type="match status" value="1"/>
</dbReference>
<dbReference type="Gene3D" id="3.90.1290.10">
    <property type="entry name" value="Plakin repeat"/>
    <property type="match status" value="1"/>
</dbReference>
<dbReference type="InterPro" id="IPR001101">
    <property type="entry name" value="Plectin_repeat"/>
</dbReference>
<protein>
    <submittedName>
        <fullName evidence="4">Epiplakin-like</fullName>
    </submittedName>
</protein>
<proteinExistence type="predicted"/>
<dbReference type="PANTHER" id="PTHR23169">
    <property type="entry name" value="ENVOPLAKIN"/>
    <property type="match status" value="1"/>
</dbReference>
<dbReference type="GO" id="GO:0005856">
    <property type="term" value="C:cytoskeleton"/>
    <property type="evidence" value="ECO:0007669"/>
    <property type="project" value="UniProtKB-SubCell"/>
</dbReference>
<feature type="compositionally biased region" description="Polar residues" evidence="3">
    <location>
        <begin position="7"/>
        <end position="17"/>
    </location>
</feature>
<gene>
    <name evidence="4" type="ORF">GRJ2_000580200</name>
</gene>
<dbReference type="AlphaFoldDB" id="A0ABC9W8P2"/>
<name>A0ABC9W8P2_GRUJA</name>
<dbReference type="InterPro" id="IPR035915">
    <property type="entry name" value="Plakin_repeat_sf"/>
</dbReference>
<dbReference type="PANTHER" id="PTHR23169:SF21">
    <property type="entry name" value="EPIPLAKIN"/>
    <property type="match status" value="1"/>
</dbReference>
<evidence type="ECO:0000256" key="3">
    <source>
        <dbReference type="SAM" id="MobiDB-lite"/>
    </source>
</evidence>
<evidence type="ECO:0000313" key="4">
    <source>
        <dbReference type="EMBL" id="GAB0181149.1"/>
    </source>
</evidence>
<dbReference type="InterPro" id="IPR043197">
    <property type="entry name" value="Plakin"/>
</dbReference>
<reference evidence="4 5" key="1">
    <citation type="submission" date="2024-06" db="EMBL/GenBank/DDBJ databases">
        <title>The draft genome of Grus japonensis, version 3.</title>
        <authorList>
            <person name="Nabeshima K."/>
            <person name="Suzuki S."/>
            <person name="Onuma M."/>
        </authorList>
    </citation>
    <scope>NUCLEOTIDE SEQUENCE [LARGE SCALE GENOMIC DNA]</scope>
    <source>
        <strain evidence="4 5">451A</strain>
    </source>
</reference>
<keyword evidence="1" id="KW-0597">Phosphoprotein</keyword>
<dbReference type="Pfam" id="PF00681">
    <property type="entry name" value="Plectin"/>
    <property type="match status" value="2"/>
</dbReference>
<keyword evidence="5" id="KW-1185">Reference proteome</keyword>
<evidence type="ECO:0000256" key="2">
    <source>
        <dbReference type="ARBA" id="ARBA00022737"/>
    </source>
</evidence>
<organism evidence="4 5">
    <name type="scientific">Grus japonensis</name>
    <name type="common">Japanese crane</name>
    <name type="synonym">Red-crowned crane</name>
    <dbReference type="NCBI Taxonomy" id="30415"/>
    <lineage>
        <taxon>Eukaryota</taxon>
        <taxon>Metazoa</taxon>
        <taxon>Chordata</taxon>
        <taxon>Craniata</taxon>
        <taxon>Vertebrata</taxon>
        <taxon>Euteleostomi</taxon>
        <taxon>Archelosauria</taxon>
        <taxon>Archosauria</taxon>
        <taxon>Dinosauria</taxon>
        <taxon>Saurischia</taxon>
        <taxon>Theropoda</taxon>
        <taxon>Coelurosauria</taxon>
        <taxon>Aves</taxon>
        <taxon>Neognathae</taxon>
        <taxon>Neoaves</taxon>
        <taxon>Gruiformes</taxon>
        <taxon>Gruidae</taxon>
        <taxon>Grus</taxon>
    </lineage>
</organism>
<dbReference type="SMART" id="SM00250">
    <property type="entry name" value="PLEC"/>
    <property type="match status" value="5"/>
</dbReference>
<evidence type="ECO:0000313" key="5">
    <source>
        <dbReference type="Proteomes" id="UP001623348"/>
    </source>
</evidence>
<feature type="region of interest" description="Disordered" evidence="3">
    <location>
        <begin position="1"/>
        <end position="22"/>
    </location>
</feature>
<dbReference type="GO" id="GO:0042995">
    <property type="term" value="C:cell projection"/>
    <property type="evidence" value="ECO:0007669"/>
    <property type="project" value="UniProtKB-SubCell"/>
</dbReference>
<evidence type="ECO:0000256" key="1">
    <source>
        <dbReference type="ARBA" id="ARBA00022553"/>
    </source>
</evidence>
<comment type="caution">
    <text evidence="4">The sequence shown here is derived from an EMBL/GenBank/DDBJ whole genome shotgun (WGS) entry which is preliminary data.</text>
</comment>
<sequence>MQKMSGPPQNKSSNMGSNLIGGGHKEMGAGGSNFIAGVFIQAMNKKISIYDAMMRGLLTPGTALVLLEAQAASGFLTDPVRNEKLSVKEALTAGLIGRDFYEKLLSAEGAVTGYTEPYTGHKISLFQAMKKELIVKEHAIRLLEAQIATGGIIDPVHSHRVPVDVACQRGYFDQEMCQFLSNPKNQTRSCFDPNTHENLTYTQLLRRCVPDPDTGLLMLHVMDKGSVLYQLNKDARKALQAARTTVSVGLFQGQSVTVWELLFSRYIPDHQREEMLRKYKAGTVTIPEMITILTTIITRAEMENGDLSSPTVIPNNEVGASQPVQDTHSQDQQLRKSLKSATIHVTAGEFQGQNISLLDLLFSKYIPQGKRQELLELYRAGILTTEQVATVVTTIMNRTEDANVALMANARSQHKAVTRAEENGDDFSTQDAQLDNILKSTTIDVPAGEFQGRQVSVWDLLFSNYIPEEKRQELLELYRERVLTLEQMITVVTTVIKKKESTSRKFLIAVKTSDKDTVSAAGEKDTDSPKEEPWETALKTTTVDMEVGEFRGHKVSVWDLLHSKYIPKENRKELLELYQAGELTLDQVKTVVSTIVTKAEAARAEQLANASSPRAESTVAEAEHAHLQEDRTWEEALKSTTVEMSLDEFQGRQISVWDLLFSDYIPEEKRQELLELYCAGTLALERLIIVVTTLIKKKESTGRKFLIAVKTSDKDTVSAAGEKDTDSPKEEPWETALKTTTVDMEVGEFRGHKVSVWDLLHSKYIPKENRKELLELYQAGELTLDQVKTVVSTIVTKAEAARAEQLANASSPRAESTVAEAEHAHLQEDRTWEEALKSTTVEMSLDEFQGRQISVWDLLFSDYIPEEKRQELLELYCAGTLTIQELVSTTSSIVTDSKERHLATLPQQTVDLLQSEGSYITFGQFQEQRVSVWELLSTKQVSEYKREAHLDTYGAGGLTVNRITITTTVITGPQYKRHHQDH</sequence>
<dbReference type="EMBL" id="BAAFJT010000002">
    <property type="protein sequence ID" value="GAB0181149.1"/>
    <property type="molecule type" value="Genomic_DNA"/>
</dbReference>
<dbReference type="Proteomes" id="UP001623348">
    <property type="component" value="Unassembled WGS sequence"/>
</dbReference>